<dbReference type="Pfam" id="PF00528">
    <property type="entry name" value="BPD_transp_1"/>
    <property type="match status" value="1"/>
</dbReference>
<feature type="transmembrane region" description="Helical" evidence="7">
    <location>
        <begin position="142"/>
        <end position="160"/>
    </location>
</feature>
<keyword evidence="4 7" id="KW-0812">Transmembrane</keyword>
<dbReference type="PANTHER" id="PTHR43744">
    <property type="entry name" value="ABC TRANSPORTER PERMEASE PROTEIN MG189-RELATED-RELATED"/>
    <property type="match status" value="1"/>
</dbReference>
<accession>A0A6L5X690</accession>
<feature type="domain" description="ABC transmembrane type-1" evidence="8">
    <location>
        <begin position="74"/>
        <end position="264"/>
    </location>
</feature>
<keyword evidence="2 7" id="KW-0813">Transport</keyword>
<dbReference type="InterPro" id="IPR000515">
    <property type="entry name" value="MetI-like"/>
</dbReference>
<feature type="transmembrane region" description="Helical" evidence="7">
    <location>
        <begin position="243"/>
        <end position="264"/>
    </location>
</feature>
<protein>
    <submittedName>
        <fullName evidence="9">Carbohydrate ABC transporter permease</fullName>
    </submittedName>
</protein>
<evidence type="ECO:0000256" key="2">
    <source>
        <dbReference type="ARBA" id="ARBA00022448"/>
    </source>
</evidence>
<evidence type="ECO:0000256" key="3">
    <source>
        <dbReference type="ARBA" id="ARBA00022475"/>
    </source>
</evidence>
<keyword evidence="5 7" id="KW-1133">Transmembrane helix</keyword>
<dbReference type="RefSeq" id="WP_154527152.1">
    <property type="nucleotide sequence ID" value="NZ_JAQYJL010000030.1"/>
</dbReference>
<dbReference type="Gene3D" id="1.10.3720.10">
    <property type="entry name" value="MetI-like"/>
    <property type="match status" value="1"/>
</dbReference>
<dbReference type="SUPFAM" id="SSF161098">
    <property type="entry name" value="MetI-like"/>
    <property type="match status" value="1"/>
</dbReference>
<feature type="transmembrane region" description="Helical" evidence="7">
    <location>
        <begin position="78"/>
        <end position="97"/>
    </location>
</feature>
<sequence>MGERNVKGRFSRVFPVVVITLLALIYLFPILIMISASFRSNDQIFDTSLGLLSRNPTLDNFKNVFSVMPYGRYFGNTMWITGMNVLGTIFCTPMISYSLAKIRWKGRNIIFSIIMASLMIPYTVTMIPLYKFWTKLNLVGTFWPLIIPAFFGYPFYIVILRQFMLTIPDELLEAAEIDGAGRWKIYRTIILPLSRPGIATITIFTFMSTFSDFLGPLLYANNSDHYTLSLGLYSFMNEHSVDWAGMMAAATLLMIPILVVFLFCQKYLMEGISTSGLKG</sequence>
<evidence type="ECO:0000256" key="4">
    <source>
        <dbReference type="ARBA" id="ARBA00022692"/>
    </source>
</evidence>
<feature type="transmembrane region" description="Helical" evidence="7">
    <location>
        <begin position="197"/>
        <end position="219"/>
    </location>
</feature>
<feature type="transmembrane region" description="Helical" evidence="7">
    <location>
        <begin position="12"/>
        <end position="38"/>
    </location>
</feature>
<dbReference type="GO" id="GO:0005886">
    <property type="term" value="C:plasma membrane"/>
    <property type="evidence" value="ECO:0007669"/>
    <property type="project" value="UniProtKB-SubCell"/>
</dbReference>
<dbReference type="GO" id="GO:0055085">
    <property type="term" value="P:transmembrane transport"/>
    <property type="evidence" value="ECO:0007669"/>
    <property type="project" value="InterPro"/>
</dbReference>
<evidence type="ECO:0000259" key="8">
    <source>
        <dbReference type="PROSITE" id="PS50928"/>
    </source>
</evidence>
<keyword evidence="6 7" id="KW-0472">Membrane</keyword>
<keyword evidence="3" id="KW-1003">Cell membrane</keyword>
<evidence type="ECO:0000256" key="5">
    <source>
        <dbReference type="ARBA" id="ARBA00022989"/>
    </source>
</evidence>
<comment type="similarity">
    <text evidence="7">Belongs to the binding-protein-dependent transport system permease family.</text>
</comment>
<dbReference type="PANTHER" id="PTHR43744:SF8">
    <property type="entry name" value="SN-GLYCEROL-3-PHOSPHATE TRANSPORT SYSTEM PERMEASE PROTEIN UGPE"/>
    <property type="match status" value="1"/>
</dbReference>
<name>A0A6L5X690_9FIRM</name>
<comment type="subcellular location">
    <subcellularLocation>
        <location evidence="1 7">Cell membrane</location>
        <topology evidence="1 7">Multi-pass membrane protein</topology>
    </subcellularLocation>
</comment>
<keyword evidence="10" id="KW-1185">Reference proteome</keyword>
<dbReference type="PROSITE" id="PS50928">
    <property type="entry name" value="ABC_TM1"/>
    <property type="match status" value="1"/>
</dbReference>
<evidence type="ECO:0000256" key="1">
    <source>
        <dbReference type="ARBA" id="ARBA00004651"/>
    </source>
</evidence>
<feature type="transmembrane region" description="Helical" evidence="7">
    <location>
        <begin position="109"/>
        <end position="130"/>
    </location>
</feature>
<reference evidence="9 10" key="1">
    <citation type="submission" date="2019-08" db="EMBL/GenBank/DDBJ databases">
        <title>In-depth cultivation of the pig gut microbiome towards novel bacterial diversity and tailored functional studies.</title>
        <authorList>
            <person name="Wylensek D."/>
            <person name="Hitch T.C.A."/>
            <person name="Clavel T."/>
        </authorList>
    </citation>
    <scope>NUCLEOTIDE SEQUENCE [LARGE SCALE GENOMIC DNA]</scope>
    <source>
        <strain evidence="9 10">Oil+RF-744-WCA-WT-11</strain>
    </source>
</reference>
<evidence type="ECO:0000313" key="9">
    <source>
        <dbReference type="EMBL" id="MSS15869.1"/>
    </source>
</evidence>
<organism evidence="9 10">
    <name type="scientific">Porcincola intestinalis</name>
    <dbReference type="NCBI Taxonomy" id="2606632"/>
    <lineage>
        <taxon>Bacteria</taxon>
        <taxon>Bacillati</taxon>
        <taxon>Bacillota</taxon>
        <taxon>Clostridia</taxon>
        <taxon>Lachnospirales</taxon>
        <taxon>Lachnospiraceae</taxon>
        <taxon>Porcincola</taxon>
    </lineage>
</organism>
<dbReference type="InterPro" id="IPR035906">
    <property type="entry name" value="MetI-like_sf"/>
</dbReference>
<evidence type="ECO:0000256" key="6">
    <source>
        <dbReference type="ARBA" id="ARBA00023136"/>
    </source>
</evidence>
<proteinExistence type="inferred from homology"/>
<dbReference type="EMBL" id="VULZ01000016">
    <property type="protein sequence ID" value="MSS15869.1"/>
    <property type="molecule type" value="Genomic_DNA"/>
</dbReference>
<dbReference type="Proteomes" id="UP000481852">
    <property type="component" value="Unassembled WGS sequence"/>
</dbReference>
<evidence type="ECO:0000313" key="10">
    <source>
        <dbReference type="Proteomes" id="UP000481852"/>
    </source>
</evidence>
<evidence type="ECO:0000256" key="7">
    <source>
        <dbReference type="RuleBase" id="RU363032"/>
    </source>
</evidence>
<gene>
    <name evidence="9" type="ORF">FYJ35_12655</name>
</gene>
<dbReference type="AlphaFoldDB" id="A0A6L5X690"/>
<comment type="caution">
    <text evidence="9">The sequence shown here is derived from an EMBL/GenBank/DDBJ whole genome shotgun (WGS) entry which is preliminary data.</text>
</comment>
<dbReference type="CDD" id="cd06261">
    <property type="entry name" value="TM_PBP2"/>
    <property type="match status" value="1"/>
</dbReference>